<gene>
    <name evidence="1" type="ORF">FRZ00_26655</name>
</gene>
<reference evidence="1 2" key="1">
    <citation type="journal article" date="2019" name="Microb. Cell Fact.">
        <title>Exploring novel herbicidin analogues by transcriptional regulator overexpression and MS/MS molecular networking.</title>
        <authorList>
            <person name="Shi Y."/>
            <person name="Gu R."/>
            <person name="Li Y."/>
            <person name="Wang X."/>
            <person name="Ren W."/>
            <person name="Li X."/>
            <person name="Wang L."/>
            <person name="Xie Y."/>
            <person name="Hong B."/>
        </authorList>
    </citation>
    <scope>NUCLEOTIDE SEQUENCE [LARGE SCALE GENOMIC DNA]</scope>
    <source>
        <strain evidence="1 2">US-43</strain>
    </source>
</reference>
<protein>
    <submittedName>
        <fullName evidence="1">Uncharacterized protein</fullName>
    </submittedName>
</protein>
<dbReference type="RefSeq" id="WP_152265251.1">
    <property type="nucleotide sequence ID" value="NZ_VOKX01000106.1"/>
</dbReference>
<comment type="caution">
    <text evidence="1">The sequence shown here is derived from an EMBL/GenBank/DDBJ whole genome shotgun (WGS) entry which is preliminary data.</text>
</comment>
<dbReference type="OrthoDB" id="9994833at2"/>
<name>A0A5N5W1N0_STRMB</name>
<keyword evidence="2" id="KW-1185">Reference proteome</keyword>
<dbReference type="Proteomes" id="UP000327000">
    <property type="component" value="Unassembled WGS sequence"/>
</dbReference>
<proteinExistence type="predicted"/>
<sequence length="124" mass="13225">MSTVLADSSLRRTSRAGRLVSSPRADWVAGIATTSGADSEPVYIRLQPRAAEALAVAAGFPLSPPPLPNSFVTVRSEVPCPACGDGRVSRSWRTERRALVAGAQCRHVFVMAPPLPFLRIEDVA</sequence>
<dbReference type="EMBL" id="VOKX01000106">
    <property type="protein sequence ID" value="KAB7835794.1"/>
    <property type="molecule type" value="Genomic_DNA"/>
</dbReference>
<accession>A0A5N5W1N0</accession>
<dbReference type="AlphaFoldDB" id="A0A5N5W1N0"/>
<organism evidence="1 2">
    <name type="scientific">Streptomyces mobaraensis</name>
    <name type="common">Streptoverticillium mobaraense</name>
    <dbReference type="NCBI Taxonomy" id="35621"/>
    <lineage>
        <taxon>Bacteria</taxon>
        <taxon>Bacillati</taxon>
        <taxon>Actinomycetota</taxon>
        <taxon>Actinomycetes</taxon>
        <taxon>Kitasatosporales</taxon>
        <taxon>Streptomycetaceae</taxon>
        <taxon>Streptomyces</taxon>
    </lineage>
</organism>
<evidence type="ECO:0000313" key="2">
    <source>
        <dbReference type="Proteomes" id="UP000327000"/>
    </source>
</evidence>
<evidence type="ECO:0000313" key="1">
    <source>
        <dbReference type="EMBL" id="KAB7835794.1"/>
    </source>
</evidence>